<keyword evidence="2" id="KW-1185">Reference proteome</keyword>
<protein>
    <submittedName>
        <fullName evidence="1">Uncharacterized protein</fullName>
    </submittedName>
</protein>
<proteinExistence type="predicted"/>
<dbReference type="RefSeq" id="WP_226933331.1">
    <property type="nucleotide sequence ID" value="NZ_JACDXX010000001.1"/>
</dbReference>
<gene>
    <name evidence="1" type="ORF">H0485_00360</name>
</gene>
<sequence>MMKAVATAPDLYLAPSSRPLLFSYISALLSGHAAEIVYMNDYAPLPEEVRLGLIRAFPDIHLSVRRDSDCIEEFATLPRWMPALLRRNFAPGASGLLAGPADRPPEWLGPGYRNAYIYVTGPFMMKTLRRRCQSIILREEGLGNYHSQQIPPVKALARAARGLSPFRQWMGEEDWVDRIEIARPEALPPGLRRKAAPRQVFAMMEQLPDAAARRLVQAFWPGPAFGGLPMRSALILSQPLAGMGMMSAPEAERLYAEMAGMLRQAGYSVMFKTHPQERARREGALPGFFPIEAWRWLHPEKFDLAVALCSAALDEVGSMFSRDQLQLCSPREFGRNQVSGWRSRLERALS</sequence>
<dbReference type="Pfam" id="PF07388">
    <property type="entry name" value="A-2_8-polyST"/>
    <property type="match status" value="1"/>
</dbReference>
<reference evidence="1 2" key="1">
    <citation type="submission" date="2020-07" db="EMBL/GenBank/DDBJ databases">
        <title>Pseudogemmobacter sp. nov., isolated from poultry manure in Taiwan.</title>
        <authorList>
            <person name="Lin S.-Y."/>
            <person name="Tang Y.-S."/>
            <person name="Young C.-C."/>
        </authorList>
    </citation>
    <scope>NUCLEOTIDE SEQUENCE [LARGE SCALE GENOMIC DNA]</scope>
    <source>
        <strain evidence="1 2">CC-YST710</strain>
    </source>
</reference>
<evidence type="ECO:0000313" key="1">
    <source>
        <dbReference type="EMBL" id="MCB5408457.1"/>
    </source>
</evidence>
<name>A0ABS8CGF1_9RHOB</name>
<evidence type="ECO:0000313" key="2">
    <source>
        <dbReference type="Proteomes" id="UP001198571"/>
    </source>
</evidence>
<dbReference type="EMBL" id="JACDXX010000001">
    <property type="protein sequence ID" value="MCB5408457.1"/>
    <property type="molecule type" value="Genomic_DNA"/>
</dbReference>
<dbReference type="InterPro" id="IPR010866">
    <property type="entry name" value="A-2_8-polyST"/>
</dbReference>
<dbReference type="Proteomes" id="UP001198571">
    <property type="component" value="Unassembled WGS sequence"/>
</dbReference>
<comment type="caution">
    <text evidence="1">The sequence shown here is derived from an EMBL/GenBank/DDBJ whole genome shotgun (WGS) entry which is preliminary data.</text>
</comment>
<organism evidence="1 2">
    <name type="scientific">Pseudogemmobacter faecipullorum</name>
    <dbReference type="NCBI Taxonomy" id="2755041"/>
    <lineage>
        <taxon>Bacteria</taxon>
        <taxon>Pseudomonadati</taxon>
        <taxon>Pseudomonadota</taxon>
        <taxon>Alphaproteobacteria</taxon>
        <taxon>Rhodobacterales</taxon>
        <taxon>Paracoccaceae</taxon>
        <taxon>Pseudogemmobacter</taxon>
    </lineage>
</organism>
<accession>A0ABS8CGF1</accession>